<feature type="domain" description="MobA/VirD2-like nuclease" evidence="2">
    <location>
        <begin position="113"/>
        <end position="201"/>
    </location>
</feature>
<gene>
    <name evidence="3" type="ORF">SAMN05216337_109312</name>
</gene>
<feature type="compositionally biased region" description="Gly residues" evidence="1">
    <location>
        <begin position="29"/>
        <end position="38"/>
    </location>
</feature>
<proteinExistence type="predicted"/>
<dbReference type="AlphaFoldDB" id="A0A1G7Q9L3"/>
<dbReference type="Proteomes" id="UP000199245">
    <property type="component" value="Unassembled WGS sequence"/>
</dbReference>
<feature type="region of interest" description="Disordered" evidence="1">
    <location>
        <begin position="25"/>
        <end position="45"/>
    </location>
</feature>
<dbReference type="EMBL" id="FMZW01000093">
    <property type="protein sequence ID" value="SDF95212.1"/>
    <property type="molecule type" value="Genomic_DNA"/>
</dbReference>
<dbReference type="Pfam" id="PF03432">
    <property type="entry name" value="Relaxase"/>
    <property type="match status" value="1"/>
</dbReference>
<dbReference type="RefSeq" id="WP_092090535.1">
    <property type="nucleotide sequence ID" value="NZ_FMZW01000093.1"/>
</dbReference>
<evidence type="ECO:0000256" key="1">
    <source>
        <dbReference type="SAM" id="MobiDB-lite"/>
    </source>
</evidence>
<evidence type="ECO:0000313" key="4">
    <source>
        <dbReference type="Proteomes" id="UP000199245"/>
    </source>
</evidence>
<protein>
    <submittedName>
        <fullName evidence="3">Relaxase/Mobilisation nuclease domain-containing protein</fullName>
    </submittedName>
</protein>
<dbReference type="Gene3D" id="3.30.930.30">
    <property type="match status" value="1"/>
</dbReference>
<dbReference type="InterPro" id="IPR005094">
    <property type="entry name" value="Endonuclease_MobA/VirD2"/>
</dbReference>
<name>A0A1G7Q9L3_9BRAD</name>
<feature type="region of interest" description="Disordered" evidence="1">
    <location>
        <begin position="332"/>
        <end position="353"/>
    </location>
</feature>
<evidence type="ECO:0000259" key="2">
    <source>
        <dbReference type="Pfam" id="PF03432"/>
    </source>
</evidence>
<evidence type="ECO:0000313" key="3">
    <source>
        <dbReference type="EMBL" id="SDF95212.1"/>
    </source>
</evidence>
<reference evidence="3 4" key="1">
    <citation type="submission" date="2016-10" db="EMBL/GenBank/DDBJ databases">
        <authorList>
            <person name="de Groot N.N."/>
        </authorList>
    </citation>
    <scope>NUCLEOTIDE SEQUENCE [LARGE SCALE GENOMIC DNA]</scope>
    <source>
        <strain evidence="3 4">R5</strain>
    </source>
</reference>
<sequence>MSGTSELYEDILAWVWRPSKATRILDQRGGSGGSGGPRLGLSPASKTRLERLVRKAPEVVVKVSGRTKDAGHLRAHLDYITRNGKLEMQTDYGPMKGKEAVGELHADWANSAEVTAQNKSLRKAPMSVNIVLSLPKGSDREKFRDAVTDFVDRELRPRVDVVVCFHDDTAHPHAHVTVRGRDREGKTFNPRKPQLHEYREKFAACLRHRGIDAEATPRYARGVGMRDYPTALPRIEQRGQSRVRHGMIREFRRDYDERKKNLGQARDEHPWEKAMREKHQAVRTAYAMVARALANSPDARDRALSENVTRFLEAMPKDRPLTLRDRVYLGHEKRLAKEKETEQPEPRRGAPER</sequence>
<organism evidence="3 4">
    <name type="scientific">Bradyrhizobium brasilense</name>
    <dbReference type="NCBI Taxonomy" id="1419277"/>
    <lineage>
        <taxon>Bacteria</taxon>
        <taxon>Pseudomonadati</taxon>
        <taxon>Pseudomonadota</taxon>
        <taxon>Alphaproteobacteria</taxon>
        <taxon>Hyphomicrobiales</taxon>
        <taxon>Nitrobacteraceae</taxon>
        <taxon>Bradyrhizobium</taxon>
    </lineage>
</organism>
<accession>A0A1G7Q9L3</accession>